<comment type="caution">
    <text evidence="8">The sequence shown here is derived from an EMBL/GenBank/DDBJ whole genome shotgun (WGS) entry which is preliminary data.</text>
</comment>
<comment type="cofactor">
    <cofactor evidence="1">
        <name>pyridoxal 5'-phosphate</name>
        <dbReference type="ChEBI" id="CHEBI:597326"/>
    </cofactor>
</comment>
<dbReference type="SUPFAM" id="SSF53383">
    <property type="entry name" value="PLP-dependent transferases"/>
    <property type="match status" value="1"/>
</dbReference>
<evidence type="ECO:0000313" key="8">
    <source>
        <dbReference type="EMBL" id="RUO81113.1"/>
    </source>
</evidence>
<dbReference type="NCBIfam" id="NF041359">
    <property type="entry name" value="GntG_guanitoxin"/>
    <property type="match status" value="1"/>
</dbReference>
<dbReference type="Gene3D" id="3.40.640.10">
    <property type="entry name" value="Type I PLP-dependent aspartate aminotransferase-like (Major domain)"/>
    <property type="match status" value="1"/>
</dbReference>
<dbReference type="PIRSF" id="PIRSF017617">
    <property type="entry name" value="Thr_aldolase"/>
    <property type="match status" value="1"/>
</dbReference>
<gene>
    <name evidence="8" type="ORF">CWI84_03105</name>
</gene>
<evidence type="ECO:0000256" key="6">
    <source>
        <dbReference type="PIRSR" id="PIRSR017617-1"/>
    </source>
</evidence>
<dbReference type="InterPro" id="IPR015421">
    <property type="entry name" value="PyrdxlP-dep_Trfase_major"/>
</dbReference>
<reference evidence="8 9" key="1">
    <citation type="journal article" date="2011" name="Front. Microbiol.">
        <title>Genomic signatures of strain selection and enhancement in Bacillus atrophaeus var. globigii, a historical biowarfare simulant.</title>
        <authorList>
            <person name="Gibbons H.S."/>
            <person name="Broomall S.M."/>
            <person name="McNew L.A."/>
            <person name="Daligault H."/>
            <person name="Chapman C."/>
            <person name="Bruce D."/>
            <person name="Karavis M."/>
            <person name="Krepps M."/>
            <person name="McGregor P.A."/>
            <person name="Hong C."/>
            <person name="Park K.H."/>
            <person name="Akmal A."/>
            <person name="Feldman A."/>
            <person name="Lin J.S."/>
            <person name="Chang W.E."/>
            <person name="Higgs B.W."/>
            <person name="Demirev P."/>
            <person name="Lindquist J."/>
            <person name="Liem A."/>
            <person name="Fochler E."/>
            <person name="Read T.D."/>
            <person name="Tapia R."/>
            <person name="Johnson S."/>
            <person name="Bishop-Lilly K.A."/>
            <person name="Detter C."/>
            <person name="Han C."/>
            <person name="Sozhamannan S."/>
            <person name="Rosenzweig C.N."/>
            <person name="Skowronski E.W."/>
        </authorList>
    </citation>
    <scope>NUCLEOTIDE SEQUENCE [LARGE SCALE GENOMIC DNA]</scope>
    <source>
        <strain evidence="8 9">CC-PW-9</strain>
    </source>
</reference>
<evidence type="ECO:0000256" key="2">
    <source>
        <dbReference type="ARBA" id="ARBA00006966"/>
    </source>
</evidence>
<dbReference type="InterPro" id="IPR015424">
    <property type="entry name" value="PyrdxlP-dep_Trfase"/>
</dbReference>
<organism evidence="8 9">
    <name type="scientific">Idiomarina tyrosinivorans</name>
    <dbReference type="NCBI Taxonomy" id="1445662"/>
    <lineage>
        <taxon>Bacteria</taxon>
        <taxon>Pseudomonadati</taxon>
        <taxon>Pseudomonadota</taxon>
        <taxon>Gammaproteobacteria</taxon>
        <taxon>Alteromonadales</taxon>
        <taxon>Idiomarinaceae</taxon>
        <taxon>Idiomarina</taxon>
    </lineage>
</organism>
<dbReference type="PANTHER" id="PTHR48097:SF9">
    <property type="entry name" value="L-THREONINE ALDOLASE"/>
    <property type="match status" value="1"/>
</dbReference>
<evidence type="ECO:0000256" key="1">
    <source>
        <dbReference type="ARBA" id="ARBA00001933"/>
    </source>
</evidence>
<dbReference type="AlphaFoldDB" id="A0A432ZTA7"/>
<dbReference type="FunFam" id="3.40.640.10:FF:000030">
    <property type="entry name" value="Low-specificity L-threonine aldolase"/>
    <property type="match status" value="1"/>
</dbReference>
<keyword evidence="4" id="KW-0663">Pyridoxal phosphate</keyword>
<dbReference type="NCBIfam" id="NF007825">
    <property type="entry name" value="PRK10534.1"/>
    <property type="match status" value="1"/>
</dbReference>
<comment type="similarity">
    <text evidence="2">Belongs to the threonine aldolase family.</text>
</comment>
<dbReference type="Pfam" id="PF01212">
    <property type="entry name" value="Beta_elim_lyase"/>
    <property type="match status" value="1"/>
</dbReference>
<dbReference type="GO" id="GO:0008732">
    <property type="term" value="F:L-allo-threonine aldolase activity"/>
    <property type="evidence" value="ECO:0007669"/>
    <property type="project" value="TreeGrafter"/>
</dbReference>
<dbReference type="GO" id="GO:0006545">
    <property type="term" value="P:glycine biosynthetic process"/>
    <property type="evidence" value="ECO:0007669"/>
    <property type="project" value="TreeGrafter"/>
</dbReference>
<evidence type="ECO:0000256" key="4">
    <source>
        <dbReference type="ARBA" id="ARBA00022898"/>
    </source>
</evidence>
<protein>
    <submittedName>
        <fullName evidence="8">Low-specificity L-threonine aldolase</fullName>
    </submittedName>
</protein>
<accession>A0A432ZTA7</accession>
<dbReference type="EMBL" id="PIQH01000002">
    <property type="protein sequence ID" value="RUO81113.1"/>
    <property type="molecule type" value="Genomic_DNA"/>
</dbReference>
<dbReference type="PANTHER" id="PTHR48097">
    <property type="entry name" value="L-THREONINE ALDOLASE-RELATED"/>
    <property type="match status" value="1"/>
</dbReference>
<dbReference type="InterPro" id="IPR001597">
    <property type="entry name" value="ArAA_b-elim_lyase/Thr_aldolase"/>
</dbReference>
<dbReference type="GO" id="GO:0006567">
    <property type="term" value="P:L-threonine catabolic process"/>
    <property type="evidence" value="ECO:0007669"/>
    <property type="project" value="TreeGrafter"/>
</dbReference>
<proteinExistence type="inferred from homology"/>
<feature type="modified residue" description="N6-(pyridoxal phosphate)lysine" evidence="6">
    <location>
        <position position="197"/>
    </location>
</feature>
<feature type="domain" description="Aromatic amino acid beta-eliminating lyase/threonine aldolase" evidence="7">
    <location>
        <begin position="3"/>
        <end position="286"/>
    </location>
</feature>
<comment type="subunit">
    <text evidence="3">Homotetramer.</text>
</comment>
<evidence type="ECO:0000313" key="9">
    <source>
        <dbReference type="Proteomes" id="UP000287996"/>
    </source>
</evidence>
<dbReference type="RefSeq" id="WP_126841109.1">
    <property type="nucleotide sequence ID" value="NZ_PIQH01000002.1"/>
</dbReference>
<evidence type="ECO:0000259" key="7">
    <source>
        <dbReference type="Pfam" id="PF01212"/>
    </source>
</evidence>
<sequence length="339" mass="36398">MLDLRSDTVTKPTAAMREAMAKAEVGDDVYGEDPSINALEQKVAALLGKPAAILCSSGTQSNLLGLLSHCRNGEEYLVGQEYHTYRYEAGGAAVLGGIVPQPFEVNNDGTLDLALVEKRIKPNDPHFPISRLLALENTHTGKVMPNHFIQQARVLADRRGLSLHLDGARLANAAVASDRTMAELAAPFDSVSLCCSKGLGAPVGSLLAGSEALIGRARRWRKMVGGGMRQAGIIAAGINYALDNHFQRLAEDHDNARWLADALQHACSDNADIRVDAAQTNMVYVHFSHAEHAANVSQQLAQQGIKVPASATMRLVFHLDIPASELERLRDAFVAAVKG</sequence>
<dbReference type="InterPro" id="IPR023603">
    <property type="entry name" value="Low_specificity_L-TA-like"/>
</dbReference>
<evidence type="ECO:0000256" key="3">
    <source>
        <dbReference type="ARBA" id="ARBA00011881"/>
    </source>
</evidence>
<dbReference type="Proteomes" id="UP000287996">
    <property type="component" value="Unassembled WGS sequence"/>
</dbReference>
<dbReference type="Gene3D" id="3.90.1150.10">
    <property type="entry name" value="Aspartate Aminotransferase, domain 1"/>
    <property type="match status" value="1"/>
</dbReference>
<dbReference type="OrthoDB" id="9774495at2"/>
<dbReference type="GO" id="GO:0005829">
    <property type="term" value="C:cytosol"/>
    <property type="evidence" value="ECO:0007669"/>
    <property type="project" value="TreeGrafter"/>
</dbReference>
<name>A0A432ZTA7_9GAMM</name>
<keyword evidence="5" id="KW-0456">Lyase</keyword>
<keyword evidence="9" id="KW-1185">Reference proteome</keyword>
<evidence type="ECO:0000256" key="5">
    <source>
        <dbReference type="ARBA" id="ARBA00023239"/>
    </source>
</evidence>
<dbReference type="InterPro" id="IPR015422">
    <property type="entry name" value="PyrdxlP-dep_Trfase_small"/>
</dbReference>